<feature type="compositionally biased region" description="Polar residues" evidence="1">
    <location>
        <begin position="1"/>
        <end position="19"/>
    </location>
</feature>
<dbReference type="PANTHER" id="PTHR47657">
    <property type="entry name" value="STEROL REGULATORY ELEMENT-BINDING PROTEIN ECM22"/>
    <property type="match status" value="1"/>
</dbReference>
<dbReference type="InterPro" id="IPR052400">
    <property type="entry name" value="Zn2-C6_fungal_TF"/>
</dbReference>
<dbReference type="Pfam" id="PF00172">
    <property type="entry name" value="Zn_clus"/>
    <property type="match status" value="1"/>
</dbReference>
<organism evidence="3 4">
    <name type="scientific">Candida parapsilosis</name>
    <name type="common">Yeast</name>
    <dbReference type="NCBI Taxonomy" id="5480"/>
    <lineage>
        <taxon>Eukaryota</taxon>
        <taxon>Fungi</taxon>
        <taxon>Dikarya</taxon>
        <taxon>Ascomycota</taxon>
        <taxon>Saccharomycotina</taxon>
        <taxon>Pichiomycetes</taxon>
        <taxon>Debaryomycetaceae</taxon>
        <taxon>Candida/Lodderomyces clade</taxon>
        <taxon>Candida</taxon>
    </lineage>
</organism>
<feature type="compositionally biased region" description="Polar residues" evidence="1">
    <location>
        <begin position="177"/>
        <end position="187"/>
    </location>
</feature>
<feature type="domain" description="Zn(2)-C6 fungal-type" evidence="2">
    <location>
        <begin position="84"/>
        <end position="114"/>
    </location>
</feature>
<protein>
    <submittedName>
        <fullName evidence="3">Fungal Zn(2)-Cys(6) binuclear cluster domain family protein</fullName>
    </submittedName>
</protein>
<dbReference type="GO" id="GO:0000981">
    <property type="term" value="F:DNA-binding transcription factor activity, RNA polymerase II-specific"/>
    <property type="evidence" value="ECO:0007669"/>
    <property type="project" value="InterPro"/>
</dbReference>
<evidence type="ECO:0000313" key="4">
    <source>
        <dbReference type="Proteomes" id="UP000590412"/>
    </source>
</evidence>
<dbReference type="InterPro" id="IPR036864">
    <property type="entry name" value="Zn2-C6_fun-type_DNA-bd_sf"/>
</dbReference>
<feature type="region of interest" description="Disordered" evidence="1">
    <location>
        <begin position="136"/>
        <end position="196"/>
    </location>
</feature>
<name>A0A8X7NPQ2_CANPA</name>
<evidence type="ECO:0000256" key="1">
    <source>
        <dbReference type="SAM" id="MobiDB-lite"/>
    </source>
</evidence>
<reference evidence="3" key="1">
    <citation type="submission" date="2020-03" db="EMBL/GenBank/DDBJ databases">
        <title>FDA dAtabase for Regulatory Grade micrObial Sequences (FDA-ARGOS): Supporting development and validation of Infectious Disease Dx tests.</title>
        <authorList>
            <person name="Campos J."/>
            <person name="Goldberg B."/>
            <person name="Tallon L."/>
            <person name="Sadzewicz L."/>
            <person name="Vavikolanu K."/>
            <person name="Mehta A."/>
            <person name="Aluvathingal J."/>
            <person name="Nadendla S."/>
            <person name="Nandy P."/>
            <person name="Geyer C."/>
            <person name="Yan Y."/>
            <person name="Sichtig H."/>
        </authorList>
    </citation>
    <scope>NUCLEOTIDE SEQUENCE [LARGE SCALE GENOMIC DNA]</scope>
    <source>
        <strain evidence="3">FDAARGOS_652</strain>
    </source>
</reference>
<dbReference type="EMBL" id="JABWAB010000001">
    <property type="protein sequence ID" value="KAF6058616.1"/>
    <property type="molecule type" value="Genomic_DNA"/>
</dbReference>
<dbReference type="PROSITE" id="PS50048">
    <property type="entry name" value="ZN2_CY6_FUNGAL_2"/>
    <property type="match status" value="1"/>
</dbReference>
<dbReference type="PROSITE" id="PS00463">
    <property type="entry name" value="ZN2_CY6_FUNGAL_1"/>
    <property type="match status" value="1"/>
</dbReference>
<dbReference type="SUPFAM" id="SSF57701">
    <property type="entry name" value="Zn2/Cys6 DNA-binding domain"/>
    <property type="match status" value="1"/>
</dbReference>
<sequence>MASESNLSKVEGSTTNSGDDTLLPRNIPRDPTASTKLRKKPSKPKSTSASSYDSSQSTAASNSTNTRSQQEKQKRRKHKNSKLGCPNCKQRRVKCSEDLPSCANCIKHKVECGYLSYTKEEIEELKQAKLERLQAANEQKGDSKSESEEVEEQLEFNSNKRASLDDGNGESRKRLAPNNSKKSLQPHNKQKSVKLSHRLSQNYHHQRPDSHSMSNSASQATGLDTNIMTHVQIQDTTPNFNTNGQTVIQNFDNLLGHELGGPENSIIFPVYRMSENQTPEVGNIQNCYPDTGPLPSTPASMQLSNALPGAIHKPTSFTISRDRNRINYVKENDDLFAKTNSGIIQGQMTLEPIRHVYWTWLKSFVDLGTTHPLRFYCLLNICANYLISVCFDGSYGLYSFGGRTSTPVERQKELAHMRQTCLVKTIQYYDEVIKRLRTMLAENSPDPDAACTVSYMLSLTSIYDPERSLHSTICYREGLFDMLEYYNSKSRPADTPVIVQIELKLMTNIMMTGNLPAYNPMFLIEARQMLHSFGDILFPLCEVATASVDSDHPRIRTSQFLQLKYHQLLHFINEAIDVYIPQINDKITNLEVQQDLLYQMLTKWVVIFSSQLTFPTSSQGPLEKIMYLFYKFVKKALFTILPHVKFFFLRNFDGPILLDVYASDDYAIYQQLSHPPNLKVDSSIYEPHVEQLKYIAAFLIRGSTYIRKRLAILYPILMRFIAMHDFQGSDINKWRKTIQDITALRAHFSEKMQVFEVNLNSFTNGYIKKSNYPLPGENGEFEDANLGDDYLSVDFTTLQPSGLLAGDYDPTSG</sequence>
<proteinExistence type="predicted"/>
<dbReference type="InterPro" id="IPR001138">
    <property type="entry name" value="Zn2Cys6_DnaBD"/>
</dbReference>
<dbReference type="AlphaFoldDB" id="A0A8X7NPQ2"/>
<feature type="region of interest" description="Disordered" evidence="1">
    <location>
        <begin position="1"/>
        <end position="87"/>
    </location>
</feature>
<dbReference type="GO" id="GO:0008270">
    <property type="term" value="F:zinc ion binding"/>
    <property type="evidence" value="ECO:0007669"/>
    <property type="project" value="InterPro"/>
</dbReference>
<dbReference type="Gene3D" id="4.10.240.10">
    <property type="entry name" value="Zn(2)-C6 fungal-type DNA-binding domain"/>
    <property type="match status" value="1"/>
</dbReference>
<comment type="caution">
    <text evidence="3">The sequence shown here is derived from an EMBL/GenBank/DDBJ whole genome shotgun (WGS) entry which is preliminary data.</text>
</comment>
<accession>A0A8X7NPQ2</accession>
<dbReference type="Proteomes" id="UP000590412">
    <property type="component" value="Unassembled WGS sequence"/>
</dbReference>
<evidence type="ECO:0000259" key="2">
    <source>
        <dbReference type="PROSITE" id="PS50048"/>
    </source>
</evidence>
<gene>
    <name evidence="3" type="ORF">FOB60_000198</name>
</gene>
<dbReference type="SMART" id="SM00066">
    <property type="entry name" value="GAL4"/>
    <property type="match status" value="1"/>
</dbReference>
<feature type="compositionally biased region" description="Low complexity" evidence="1">
    <location>
        <begin position="44"/>
        <end position="68"/>
    </location>
</feature>
<dbReference type="CDD" id="cd00067">
    <property type="entry name" value="GAL4"/>
    <property type="match status" value="1"/>
</dbReference>
<dbReference type="PANTHER" id="PTHR47657:SF7">
    <property type="entry name" value="STEROL REGULATORY ELEMENT-BINDING PROTEIN ECM22"/>
    <property type="match status" value="1"/>
</dbReference>
<evidence type="ECO:0000313" key="3">
    <source>
        <dbReference type="EMBL" id="KAF6058616.1"/>
    </source>
</evidence>